<feature type="region of interest" description="Disordered" evidence="1">
    <location>
        <begin position="175"/>
        <end position="207"/>
    </location>
</feature>
<dbReference type="InterPro" id="IPR013783">
    <property type="entry name" value="Ig-like_fold"/>
</dbReference>
<dbReference type="CDD" id="cd14947">
    <property type="entry name" value="NBR1_like"/>
    <property type="match status" value="1"/>
</dbReference>
<feature type="compositionally biased region" description="Basic and acidic residues" evidence="1">
    <location>
        <begin position="195"/>
        <end position="207"/>
    </location>
</feature>
<dbReference type="EMBL" id="JADBEK010000001">
    <property type="protein sequence ID" value="MBE1592168.1"/>
    <property type="molecule type" value="Genomic_DNA"/>
</dbReference>
<evidence type="ECO:0000259" key="3">
    <source>
        <dbReference type="Pfam" id="PF16158"/>
    </source>
</evidence>
<name>A0ABR9MI09_9ACTN</name>
<dbReference type="Gene3D" id="2.60.40.10">
    <property type="entry name" value="Immunoglobulins"/>
    <property type="match status" value="1"/>
</dbReference>
<feature type="region of interest" description="Disordered" evidence="1">
    <location>
        <begin position="82"/>
        <end position="123"/>
    </location>
</feature>
<sequence>MAALAYRLWELKAEAGDPSFAEMSTRMGAAASKSSLAAAARGQVLPTWETTWEFVRVLAVDRLNQDAEEARREWRAHWERAASAAARSETTEDRTGHDETRAGPAEGRTGHDETRAGPAEARAGHIETEARMAEHPERRTRPPLARRPAMIAAVATAAAATGAALFSWLAPLSGKDEPSAPNTPARAASPYDDSAFERDVTHPDGTKVKTGAEFTKIWRIRNTGTIPWRGRYLTRLNDTPCRAPKRVEIHPVQPGEPVDIAVRVRASDSPGRCKIYWKMTDEAGTQLLSAKKPIFLDVVVG</sequence>
<accession>A0ABR9MI09</accession>
<evidence type="ECO:0000256" key="1">
    <source>
        <dbReference type="SAM" id="MobiDB-lite"/>
    </source>
</evidence>
<dbReference type="PANTHER" id="PTHR20930:SF0">
    <property type="entry name" value="PROTEIN ILRUN"/>
    <property type="match status" value="1"/>
</dbReference>
<keyword evidence="2" id="KW-0812">Transmembrane</keyword>
<protein>
    <recommendedName>
        <fullName evidence="3">Nbr1 FW domain-containing protein</fullName>
    </recommendedName>
</protein>
<reference evidence="4 5" key="1">
    <citation type="submission" date="2020-10" db="EMBL/GenBank/DDBJ databases">
        <title>Sequencing the genomes of 1000 actinobacteria strains.</title>
        <authorList>
            <person name="Klenk H.-P."/>
        </authorList>
    </citation>
    <scope>NUCLEOTIDE SEQUENCE [LARGE SCALE GENOMIC DNA]</scope>
    <source>
        <strain evidence="4 5">DSM 43173</strain>
    </source>
</reference>
<dbReference type="RefSeq" id="WP_192791754.1">
    <property type="nucleotide sequence ID" value="NZ_JADBEK010000001.1"/>
</dbReference>
<evidence type="ECO:0000313" key="5">
    <source>
        <dbReference type="Proteomes" id="UP000633509"/>
    </source>
</evidence>
<gene>
    <name evidence="4" type="ORF">H4W80_010426</name>
</gene>
<organism evidence="4 5">
    <name type="scientific">Nonomuraea angiospora</name>
    <dbReference type="NCBI Taxonomy" id="46172"/>
    <lineage>
        <taxon>Bacteria</taxon>
        <taxon>Bacillati</taxon>
        <taxon>Actinomycetota</taxon>
        <taxon>Actinomycetes</taxon>
        <taxon>Streptosporangiales</taxon>
        <taxon>Streptosporangiaceae</taxon>
        <taxon>Nonomuraea</taxon>
    </lineage>
</organism>
<comment type="caution">
    <text evidence="4">The sequence shown here is derived from an EMBL/GenBank/DDBJ whole genome shotgun (WGS) entry which is preliminary data.</text>
</comment>
<evidence type="ECO:0000256" key="2">
    <source>
        <dbReference type="SAM" id="Phobius"/>
    </source>
</evidence>
<feature type="transmembrane region" description="Helical" evidence="2">
    <location>
        <begin position="149"/>
        <end position="170"/>
    </location>
</feature>
<dbReference type="InterPro" id="IPR032350">
    <property type="entry name" value="Nbr1_FW"/>
</dbReference>
<dbReference type="Proteomes" id="UP000633509">
    <property type="component" value="Unassembled WGS sequence"/>
</dbReference>
<evidence type="ECO:0000313" key="4">
    <source>
        <dbReference type="EMBL" id="MBE1592168.1"/>
    </source>
</evidence>
<dbReference type="Pfam" id="PF16158">
    <property type="entry name" value="N_BRCA1_IG"/>
    <property type="match status" value="1"/>
</dbReference>
<proteinExistence type="predicted"/>
<keyword evidence="2" id="KW-1133">Transmembrane helix</keyword>
<feature type="compositionally biased region" description="Basic and acidic residues" evidence="1">
    <location>
        <begin position="89"/>
        <end position="101"/>
    </location>
</feature>
<dbReference type="PANTHER" id="PTHR20930">
    <property type="entry name" value="OVARIAN CARCINOMA ANTIGEN CA125-RELATED"/>
    <property type="match status" value="1"/>
</dbReference>
<keyword evidence="5" id="KW-1185">Reference proteome</keyword>
<keyword evidence="2" id="KW-0472">Membrane</keyword>
<feature type="domain" description="Nbr1 FW" evidence="3">
    <location>
        <begin position="201"/>
        <end position="286"/>
    </location>
</feature>